<gene>
    <name evidence="4" type="ORF">KL86CLO1_13296</name>
</gene>
<dbReference type="EMBL" id="FLUN01000001">
    <property type="protein sequence ID" value="SBW11503.1"/>
    <property type="molecule type" value="Genomic_DNA"/>
</dbReference>
<dbReference type="InterPro" id="IPR051465">
    <property type="entry name" value="Cell_Envelope_Struct_Comp"/>
</dbReference>
<evidence type="ECO:0000259" key="3">
    <source>
        <dbReference type="PROSITE" id="PS51272"/>
    </source>
</evidence>
<reference evidence="4" key="1">
    <citation type="submission" date="2016-04" db="EMBL/GenBank/DDBJ databases">
        <authorList>
            <person name="Evans L.H."/>
            <person name="Alamgir A."/>
            <person name="Owens N."/>
            <person name="Weber N.D."/>
            <person name="Virtaneva K."/>
            <person name="Barbian K."/>
            <person name="Babar A."/>
            <person name="Rosenke K."/>
        </authorList>
    </citation>
    <scope>NUCLEOTIDE SEQUENCE</scope>
    <source>
        <strain evidence="4">86</strain>
    </source>
</reference>
<feature type="domain" description="SLH" evidence="3">
    <location>
        <begin position="23"/>
        <end position="82"/>
    </location>
</feature>
<protein>
    <recommendedName>
        <fullName evidence="3">SLH domain-containing protein</fullName>
    </recommendedName>
</protein>
<sequence length="205" mass="21587">MSIKKRLPALLCSLALTASLAAPALAYTDVAEGAWYREDIQAVTDQGLMTGVTADRFDPEGTVTRATVITVLWRLEGSPDVTVASLFSDIPERSWAYTAAAWAKAVGVAAGYSDGTFGPGDSVTREQLAVFLYRYAVYKGQPVAQGVVDLYDDASYIHSWALTGMKHALGAGLMTGNGKSLSPLGLASRAQLATVLVNLLSPAQG</sequence>
<feature type="domain" description="SLH" evidence="3">
    <location>
        <begin position="83"/>
        <end position="146"/>
    </location>
</feature>
<dbReference type="InterPro" id="IPR001119">
    <property type="entry name" value="SLH_dom"/>
</dbReference>
<dbReference type="PANTHER" id="PTHR43308">
    <property type="entry name" value="OUTER MEMBRANE PROTEIN ALPHA-RELATED"/>
    <property type="match status" value="1"/>
</dbReference>
<evidence type="ECO:0000313" key="4">
    <source>
        <dbReference type="EMBL" id="SBW11503.1"/>
    </source>
</evidence>
<feature type="domain" description="SLH" evidence="3">
    <location>
        <begin position="148"/>
        <end position="205"/>
    </location>
</feature>
<evidence type="ECO:0000256" key="2">
    <source>
        <dbReference type="SAM" id="SignalP"/>
    </source>
</evidence>
<dbReference type="Pfam" id="PF00395">
    <property type="entry name" value="SLH"/>
    <property type="match status" value="3"/>
</dbReference>
<name>A0A212KIG8_9FIRM</name>
<dbReference type="PROSITE" id="PS51272">
    <property type="entry name" value="SLH"/>
    <property type="match status" value="3"/>
</dbReference>
<accession>A0A212KIG8</accession>
<keyword evidence="2" id="KW-0732">Signal</keyword>
<feature type="signal peptide" evidence="2">
    <location>
        <begin position="1"/>
        <end position="26"/>
    </location>
</feature>
<proteinExistence type="predicted"/>
<feature type="chain" id="PRO_5012397376" description="SLH domain-containing protein" evidence="2">
    <location>
        <begin position="27"/>
        <end position="205"/>
    </location>
</feature>
<organism evidence="4">
    <name type="scientific">uncultured Eubacteriales bacterium</name>
    <dbReference type="NCBI Taxonomy" id="172733"/>
    <lineage>
        <taxon>Bacteria</taxon>
        <taxon>Bacillati</taxon>
        <taxon>Bacillota</taxon>
        <taxon>Clostridia</taxon>
        <taxon>Eubacteriales</taxon>
        <taxon>environmental samples</taxon>
    </lineage>
</organism>
<evidence type="ECO:0000256" key="1">
    <source>
        <dbReference type="ARBA" id="ARBA00022737"/>
    </source>
</evidence>
<dbReference type="PANTHER" id="PTHR43308:SF1">
    <property type="entry name" value="OUTER MEMBRANE PROTEIN ALPHA"/>
    <property type="match status" value="1"/>
</dbReference>
<dbReference type="AlphaFoldDB" id="A0A212KIG8"/>
<keyword evidence="1" id="KW-0677">Repeat</keyword>